<dbReference type="PANTHER" id="PTHR11742">
    <property type="entry name" value="MANNOSYL-OLIGOSACCHARIDE ALPHA-1,2-MANNOSIDASE-RELATED"/>
    <property type="match status" value="1"/>
</dbReference>
<dbReference type="GO" id="GO:0005509">
    <property type="term" value="F:calcium ion binding"/>
    <property type="evidence" value="ECO:0007669"/>
    <property type="project" value="InterPro"/>
</dbReference>
<feature type="active site" evidence="6">
    <location>
        <position position="906"/>
    </location>
</feature>
<dbReference type="Gene3D" id="1.50.10.10">
    <property type="match status" value="3"/>
</dbReference>
<keyword evidence="11" id="KW-0812">Transmembrane</keyword>
<dbReference type="InterPro" id="IPR036026">
    <property type="entry name" value="Seven-hairpin_glycosidases"/>
</dbReference>
<feature type="active site" description="Proton donor" evidence="6">
    <location>
        <position position="661"/>
    </location>
</feature>
<keyword evidence="4 9" id="KW-0378">Hydrolase</keyword>
<dbReference type="OrthoDB" id="8118055at2759"/>
<dbReference type="PRINTS" id="PR00747">
    <property type="entry name" value="GLYHDRLASE47"/>
</dbReference>
<evidence type="ECO:0000313" key="12">
    <source>
        <dbReference type="EMBL" id="CAH0037346.1"/>
    </source>
</evidence>
<sequence>MLPRRRYRLFVVGAIVICFLLYRVLQNSWDQSYENSAFAQNQPHSPQHLNTGDQPAPANRLQPQVPLPDKSKTSDKGQNDRDSTLTKEGHSDEGAGLGPQHDISSDSNDSEQQDEHTEAPFSPKNSLDIQNTDDDTPEMTWKSPPNNEKNVAFIGTEVHWTKPKEHFPVPKESIIPLPTGKPKAIPKIQYDFGAESKENQATREKRLARVKAELTRAWSGYKKYAWMHDELRPVSAEYKDPFCGWAATLVDSLDTLWIAGMKDEFDEAVKAVEKIDFTWTKRHDIPVFETTIRYLGGLIAAFDVSGGRKGSYTVLLDKAVELAEILMGIFDTPNRMPVLYYAWKPDFTSQPRRAGRVGMAELATLSMEFTRLAQLTSENKYYDAVDRITNALIDMQEAGTAIPGLFPEELDASGCNKTATTASSSLSKLARDQVHKGGSLGDPEGYVPGKTPFGDDRKYAKIENTNSPTPSTSNGRLSPRASSDADSKPSPPNKNDLDRAIDRERALAPFAANGQTANWDCVPQGLVPAGYGQQVFHMGGGQDSAYEYFPKQYLLLGGLEPKYQKLHEDTIDSTDKYLMYRPMMKDKDWDVLFPAKVSTYGQPGEDSFANYEVTHLTCFIGGMYGLGGKIFGREKDIETAKKLTDGCVWAYQSMPSGLMPEGSIVLPCPTLEKCEFNETLWWDRLDFSREWREKEIARWEATEAELKNKKPQQQKQKQQQKGQQQKQQQKKLNSDKVRDSESDDELTAGAGNRLREKGHTIETTGSSASNLHKRVPPPINEKQQNKGSELPDSLKKKLGITDEESPKLSADKTKKKTGSSGKVKSGSGDSGDDKLDELDDLDDFDDFDDLDETQPNVPHSNVPSRMAVKSQKPLSHEEYVKKKISDKALPPGWVDVQWPNYILRPEAIESVWYMYRITGDPEWMEKGWRMFEATSRATRTQFANSAIDDVTRDEPSLLDSMESFWIAETLKYYFLLFSEPDVISLDEWVLNTEAHPFKRPT</sequence>
<dbReference type="GO" id="GO:0036503">
    <property type="term" value="P:ERAD pathway"/>
    <property type="evidence" value="ECO:0007669"/>
    <property type="project" value="UniProtKB-ARBA"/>
</dbReference>
<keyword evidence="7" id="KW-0106">Calcium</keyword>
<keyword evidence="11" id="KW-1133">Transmembrane helix</keyword>
<feature type="compositionally biased region" description="Polar residues" evidence="10">
    <location>
        <begin position="463"/>
        <end position="476"/>
    </location>
</feature>
<dbReference type="SUPFAM" id="SSF48225">
    <property type="entry name" value="Seven-hairpin glycosidases"/>
    <property type="match status" value="1"/>
</dbReference>
<evidence type="ECO:0000256" key="8">
    <source>
        <dbReference type="PIRSR" id="PIRSR601382-3"/>
    </source>
</evidence>
<feature type="compositionally biased region" description="Low complexity" evidence="10">
    <location>
        <begin position="711"/>
        <end position="731"/>
    </location>
</feature>
<evidence type="ECO:0000256" key="7">
    <source>
        <dbReference type="PIRSR" id="PIRSR601382-2"/>
    </source>
</evidence>
<feature type="compositionally biased region" description="Low complexity" evidence="10">
    <location>
        <begin position="417"/>
        <end position="428"/>
    </location>
</feature>
<evidence type="ECO:0000256" key="6">
    <source>
        <dbReference type="PIRSR" id="PIRSR601382-1"/>
    </source>
</evidence>
<evidence type="ECO:0000256" key="11">
    <source>
        <dbReference type="SAM" id="Phobius"/>
    </source>
</evidence>
<accession>A0A9N9YUS6</accession>
<feature type="disulfide bond" evidence="8">
    <location>
        <begin position="618"/>
        <end position="647"/>
    </location>
</feature>
<comment type="caution">
    <text evidence="12">The sequence shown here is derived from an EMBL/GenBank/DDBJ whole genome shotgun (WGS) entry which is preliminary data.</text>
</comment>
<proteinExistence type="inferred from homology"/>
<feature type="compositionally biased region" description="Basic and acidic residues" evidence="10">
    <location>
        <begin position="69"/>
        <end position="93"/>
    </location>
</feature>
<evidence type="ECO:0000256" key="1">
    <source>
        <dbReference type="ARBA" id="ARBA00001913"/>
    </source>
</evidence>
<feature type="region of interest" description="Disordered" evidence="10">
    <location>
        <begin position="703"/>
        <end position="870"/>
    </location>
</feature>
<comment type="pathway">
    <text evidence="2">Protein modification; protein glycosylation.</text>
</comment>
<organism evidence="12 13">
    <name type="scientific">Clonostachys solani</name>
    <dbReference type="NCBI Taxonomy" id="160281"/>
    <lineage>
        <taxon>Eukaryota</taxon>
        <taxon>Fungi</taxon>
        <taxon>Dikarya</taxon>
        <taxon>Ascomycota</taxon>
        <taxon>Pezizomycotina</taxon>
        <taxon>Sordariomycetes</taxon>
        <taxon>Hypocreomycetidae</taxon>
        <taxon>Hypocreales</taxon>
        <taxon>Bionectriaceae</taxon>
        <taxon>Clonostachys</taxon>
    </lineage>
</organism>
<keyword evidence="5 8" id="KW-1015">Disulfide bond</keyword>
<dbReference type="GO" id="GO:0005975">
    <property type="term" value="P:carbohydrate metabolic process"/>
    <property type="evidence" value="ECO:0007669"/>
    <property type="project" value="InterPro"/>
</dbReference>
<dbReference type="GO" id="GO:0016020">
    <property type="term" value="C:membrane"/>
    <property type="evidence" value="ECO:0007669"/>
    <property type="project" value="InterPro"/>
</dbReference>
<name>A0A9N9YUS6_9HYPO</name>
<feature type="active site" description="Proton donor" evidence="6">
    <location>
        <position position="289"/>
    </location>
</feature>
<evidence type="ECO:0000256" key="10">
    <source>
        <dbReference type="SAM" id="MobiDB-lite"/>
    </source>
</evidence>
<evidence type="ECO:0000256" key="4">
    <source>
        <dbReference type="ARBA" id="ARBA00022801"/>
    </source>
</evidence>
<feature type="binding site" evidence="7">
    <location>
        <position position="992"/>
    </location>
    <ligand>
        <name>Ca(2+)</name>
        <dbReference type="ChEBI" id="CHEBI:29108"/>
    </ligand>
</feature>
<dbReference type="InterPro" id="IPR012341">
    <property type="entry name" value="6hp_glycosidase-like_sf"/>
</dbReference>
<reference evidence="12" key="1">
    <citation type="submission" date="2021-10" db="EMBL/GenBank/DDBJ databases">
        <authorList>
            <person name="Piombo E."/>
        </authorList>
    </citation>
    <scope>NUCLEOTIDE SEQUENCE</scope>
</reference>
<keyword evidence="7" id="KW-0479">Metal-binding</keyword>
<dbReference type="EMBL" id="CABFOC020000002">
    <property type="protein sequence ID" value="CAH0037346.1"/>
    <property type="molecule type" value="Genomic_DNA"/>
</dbReference>
<dbReference type="PANTHER" id="PTHR11742:SF103">
    <property type="entry name" value="ENDOPLASMIC RETICULUM MANNOSIDASE MNL2-RELATED"/>
    <property type="match status" value="1"/>
</dbReference>
<gene>
    <name evidence="12" type="ORF">CSOL1703_00002876</name>
</gene>
<dbReference type="AlphaFoldDB" id="A0A9N9YUS6"/>
<evidence type="ECO:0000256" key="9">
    <source>
        <dbReference type="RuleBase" id="RU361193"/>
    </source>
</evidence>
<comment type="similarity">
    <text evidence="3 9">Belongs to the glycosyl hydrolase 47 family.</text>
</comment>
<feature type="compositionally biased region" description="Low complexity" evidence="10">
    <location>
        <begin position="818"/>
        <end position="827"/>
    </location>
</feature>
<feature type="compositionally biased region" description="Polar residues" evidence="10">
    <location>
        <begin position="761"/>
        <end position="770"/>
    </location>
</feature>
<keyword evidence="9" id="KW-0326">Glycosidase</keyword>
<feature type="region of interest" description="Disordered" evidence="10">
    <location>
        <begin position="37"/>
        <end position="150"/>
    </location>
</feature>
<evidence type="ECO:0000313" key="13">
    <source>
        <dbReference type="Proteomes" id="UP000775872"/>
    </source>
</evidence>
<feature type="compositionally biased region" description="Acidic residues" evidence="10">
    <location>
        <begin position="834"/>
        <end position="852"/>
    </location>
</feature>
<dbReference type="Pfam" id="PF01532">
    <property type="entry name" value="Glyco_hydro_47"/>
    <property type="match status" value="1"/>
</dbReference>
<dbReference type="EC" id="3.2.1.-" evidence="9"/>
<protein>
    <recommendedName>
        <fullName evidence="9">alpha-1,2-Mannosidase</fullName>
        <ecNumber evidence="9">3.2.1.-</ecNumber>
    </recommendedName>
</protein>
<evidence type="ECO:0000256" key="3">
    <source>
        <dbReference type="ARBA" id="ARBA00007658"/>
    </source>
</evidence>
<feature type="region of interest" description="Disordered" evidence="10">
    <location>
        <begin position="417"/>
        <end position="497"/>
    </location>
</feature>
<keyword evidence="13" id="KW-1185">Reference proteome</keyword>
<keyword evidence="11" id="KW-0472">Membrane</keyword>
<dbReference type="InterPro" id="IPR050749">
    <property type="entry name" value="Glycosyl_Hydrolase_47"/>
</dbReference>
<feature type="compositionally biased region" description="Polar residues" evidence="10">
    <location>
        <begin position="853"/>
        <end position="863"/>
    </location>
</feature>
<dbReference type="GO" id="GO:0004571">
    <property type="term" value="F:mannosyl-oligosaccharide 1,2-alpha-mannosidase activity"/>
    <property type="evidence" value="ECO:0007669"/>
    <property type="project" value="InterPro"/>
</dbReference>
<feature type="active site" evidence="6">
    <location>
        <position position="543"/>
    </location>
</feature>
<dbReference type="Proteomes" id="UP000775872">
    <property type="component" value="Unassembled WGS sequence"/>
</dbReference>
<evidence type="ECO:0000256" key="5">
    <source>
        <dbReference type="ARBA" id="ARBA00023157"/>
    </source>
</evidence>
<comment type="cofactor">
    <cofactor evidence="1 7">
        <name>Ca(2+)</name>
        <dbReference type="ChEBI" id="CHEBI:29108"/>
    </cofactor>
</comment>
<dbReference type="InterPro" id="IPR001382">
    <property type="entry name" value="Glyco_hydro_47"/>
</dbReference>
<feature type="transmembrane region" description="Helical" evidence="11">
    <location>
        <begin position="7"/>
        <end position="25"/>
    </location>
</feature>
<feature type="compositionally biased region" description="Polar residues" evidence="10">
    <location>
        <begin position="37"/>
        <end position="53"/>
    </location>
</feature>
<dbReference type="GO" id="GO:0005783">
    <property type="term" value="C:endoplasmic reticulum"/>
    <property type="evidence" value="ECO:0007669"/>
    <property type="project" value="TreeGrafter"/>
</dbReference>
<evidence type="ECO:0000256" key="2">
    <source>
        <dbReference type="ARBA" id="ARBA00004922"/>
    </source>
</evidence>